<accession>A0A158SM48</accession>
<dbReference type="InterPro" id="IPR001296">
    <property type="entry name" value="Glyco_trans_1"/>
</dbReference>
<protein>
    <submittedName>
        <fullName evidence="2">Glycosyl transferase family 1</fullName>
    </submittedName>
    <submittedName>
        <fullName evidence="3">UDP-D-galactose--(Glucosyl)LPS-1, 6-D-galactosyltransferase</fullName>
    </submittedName>
</protein>
<evidence type="ECO:0000313" key="3">
    <source>
        <dbReference type="EMBL" id="GIC71635.1"/>
    </source>
</evidence>
<dbReference type="GO" id="GO:0016757">
    <property type="term" value="F:glycosyltransferase activity"/>
    <property type="evidence" value="ECO:0007669"/>
    <property type="project" value="InterPro"/>
</dbReference>
<name>A0A158SM48_LIMFE</name>
<dbReference type="Proteomes" id="UP000185427">
    <property type="component" value="Chromosome"/>
</dbReference>
<dbReference type="PANTHER" id="PTHR12526:SF630">
    <property type="entry name" value="GLYCOSYLTRANSFERASE"/>
    <property type="match status" value="1"/>
</dbReference>
<dbReference type="AlphaFoldDB" id="A0A158SM48"/>
<sequence>MKLTFVCPELSGNGGTETVIDKALNHLVKRHQVKLVVTSIPANRLWLDVLDPNVEILQVTSSSKLSKLSLLLKVLWQASNDETIVMLGANVIKLAAKIRQIRRRHWRLISWIHYSLINQDIFNPQNITYADEHWAISTPIANQLADLGIEKGSIHLLLNPVTPYTGPLNHPLGDKVVRLVYVGQIMLHGQKNLQELLDGIKRYGNGVHLDLFGAKKDDNLVEKYAKEIGVLDQCTFHGWTTNLWKEVLEEVHPNALVLTSKYEGLPMVMIEAMAHGIPCFTADFSGYEDVIIPSKNGLVYHLGDLDDFTQTLERVRKTDFYSTEVQNTMCKFYDDNYYKRLKQLVD</sequence>
<dbReference type="EMBL" id="CP019030">
    <property type="protein sequence ID" value="APU46343.1"/>
    <property type="molecule type" value="Genomic_DNA"/>
</dbReference>
<dbReference type="SUPFAM" id="SSF53756">
    <property type="entry name" value="UDP-Glycosyltransferase/glycogen phosphorylase"/>
    <property type="match status" value="1"/>
</dbReference>
<reference evidence="3 5" key="2">
    <citation type="submission" date="2021-01" db="EMBL/GenBank/DDBJ databases">
        <title>Development of a method for detection of lactic acid bacteria that cause putrefactive shochu mash.</title>
        <authorList>
            <person name="Takashita H."/>
            <person name="Fujihara E."/>
            <person name="Takayama K."/>
            <person name="Yamamoto H."/>
            <person name="Mizutani M."/>
            <person name="Kajiwara Y."/>
        </authorList>
    </citation>
    <scope>NUCLEOTIDE SEQUENCE [LARGE SCALE GENOMIC DNA]</scope>
    <source>
        <strain evidence="3 5">01-B1</strain>
    </source>
</reference>
<keyword evidence="2" id="KW-0808">Transferase</keyword>
<evidence type="ECO:0000259" key="1">
    <source>
        <dbReference type="Pfam" id="PF00534"/>
    </source>
</evidence>
<evidence type="ECO:0000313" key="4">
    <source>
        <dbReference type="Proteomes" id="UP000185427"/>
    </source>
</evidence>
<proteinExistence type="predicted"/>
<feature type="domain" description="Glycosyl transferase family 1" evidence="1">
    <location>
        <begin position="178"/>
        <end position="315"/>
    </location>
</feature>
<gene>
    <name evidence="3" type="primary">rfaG_2</name>
    <name evidence="2" type="ORF">BUW47_07920</name>
    <name evidence="3" type="ORF">LF01B1_06500</name>
</gene>
<reference evidence="2 4" key="1">
    <citation type="submission" date="2016-12" db="EMBL/GenBank/DDBJ databases">
        <title>Complete Genome Sequence of Lactobacillus fermentum Strain SNUV175, a Probiotic for Treatment of Bacterial Vaginosis.</title>
        <authorList>
            <person name="Lee S."/>
            <person name="You H.J."/>
            <person name="Kwon B."/>
            <person name="Ko G."/>
        </authorList>
    </citation>
    <scope>NUCLEOTIDE SEQUENCE [LARGE SCALE GENOMIC DNA]</scope>
    <source>
        <strain evidence="2 4">SNUV175</strain>
    </source>
</reference>
<dbReference type="PANTHER" id="PTHR12526">
    <property type="entry name" value="GLYCOSYLTRANSFERASE"/>
    <property type="match status" value="1"/>
</dbReference>
<dbReference type="Gene3D" id="3.40.50.2000">
    <property type="entry name" value="Glycogen Phosphorylase B"/>
    <property type="match status" value="2"/>
</dbReference>
<dbReference type="OrthoDB" id="9787617at2"/>
<evidence type="ECO:0000313" key="5">
    <source>
        <dbReference type="Proteomes" id="UP000653631"/>
    </source>
</evidence>
<evidence type="ECO:0000313" key="2">
    <source>
        <dbReference type="EMBL" id="APU46343.1"/>
    </source>
</evidence>
<dbReference type="Pfam" id="PF00534">
    <property type="entry name" value="Glycos_transf_1"/>
    <property type="match status" value="1"/>
</dbReference>
<dbReference type="EMBL" id="BOLH01000005">
    <property type="protein sequence ID" value="GIC71635.1"/>
    <property type="molecule type" value="Genomic_DNA"/>
</dbReference>
<organism evidence="2 4">
    <name type="scientific">Limosilactobacillus fermentum</name>
    <name type="common">Lactobacillus fermentum</name>
    <dbReference type="NCBI Taxonomy" id="1613"/>
    <lineage>
        <taxon>Bacteria</taxon>
        <taxon>Bacillati</taxon>
        <taxon>Bacillota</taxon>
        <taxon>Bacilli</taxon>
        <taxon>Lactobacillales</taxon>
        <taxon>Lactobacillaceae</taxon>
        <taxon>Limosilactobacillus</taxon>
    </lineage>
</organism>
<dbReference type="RefSeq" id="WP_021350389.1">
    <property type="nucleotide sequence ID" value="NZ_BOLH01000005.1"/>
</dbReference>
<dbReference type="Proteomes" id="UP000653631">
    <property type="component" value="Unassembled WGS sequence"/>
</dbReference>